<proteinExistence type="inferred from homology"/>
<dbReference type="GO" id="GO:0003735">
    <property type="term" value="F:structural constituent of ribosome"/>
    <property type="evidence" value="ECO:0007669"/>
    <property type="project" value="InterPro"/>
</dbReference>
<dbReference type="AlphaFoldDB" id="A0AAX6FBV3"/>
<dbReference type="InterPro" id="IPR057268">
    <property type="entry name" value="Ribosomal_L18"/>
</dbReference>
<keyword evidence="3" id="KW-0687">Ribonucleoprotein</keyword>
<dbReference type="GO" id="GO:1990904">
    <property type="term" value="C:ribonucleoprotein complex"/>
    <property type="evidence" value="ECO:0007669"/>
    <property type="project" value="UniProtKB-KW"/>
</dbReference>
<evidence type="ECO:0000256" key="3">
    <source>
        <dbReference type="ARBA" id="ARBA00023274"/>
    </source>
</evidence>
<evidence type="ECO:0000256" key="2">
    <source>
        <dbReference type="ARBA" id="ARBA00022980"/>
    </source>
</evidence>
<dbReference type="SUPFAM" id="SSF53137">
    <property type="entry name" value="Translational machinery components"/>
    <property type="match status" value="1"/>
</dbReference>
<dbReference type="GO" id="GO:0006412">
    <property type="term" value="P:translation"/>
    <property type="evidence" value="ECO:0007669"/>
    <property type="project" value="InterPro"/>
</dbReference>
<protein>
    <recommendedName>
        <fullName evidence="6">50S ribosomal protein L18, chloroplastic</fullName>
    </recommendedName>
</protein>
<dbReference type="Proteomes" id="UP001140949">
    <property type="component" value="Unassembled WGS sequence"/>
</dbReference>
<gene>
    <name evidence="4" type="ORF">M6B38_143190</name>
</gene>
<evidence type="ECO:0000313" key="4">
    <source>
        <dbReference type="EMBL" id="KAJ6813786.1"/>
    </source>
</evidence>
<name>A0AAX6FBV3_IRIPA</name>
<dbReference type="PANTHER" id="PTHR12899:SF8">
    <property type="entry name" value="RIBOSOMAL L18P_L5E FAMILY PROTEIN"/>
    <property type="match status" value="1"/>
</dbReference>
<reference evidence="4" key="2">
    <citation type="submission" date="2023-04" db="EMBL/GenBank/DDBJ databases">
        <authorList>
            <person name="Bruccoleri R.E."/>
            <person name="Oakeley E.J."/>
            <person name="Faust A.-M."/>
            <person name="Dessus-Babus S."/>
            <person name="Altorfer M."/>
            <person name="Burckhardt D."/>
            <person name="Oertli M."/>
            <person name="Naumann U."/>
            <person name="Petersen F."/>
            <person name="Wong J."/>
        </authorList>
    </citation>
    <scope>NUCLEOTIDE SEQUENCE</scope>
    <source>
        <strain evidence="4">GSM-AAB239-AS_SAM_17_03QT</strain>
        <tissue evidence="4">Leaf</tissue>
    </source>
</reference>
<dbReference type="Gene3D" id="3.30.420.100">
    <property type="match status" value="1"/>
</dbReference>
<evidence type="ECO:0000256" key="1">
    <source>
        <dbReference type="ARBA" id="ARBA00007116"/>
    </source>
</evidence>
<sequence length="236" mass="26178">MFPALPISHMNISHVSSCGCPRLMADVSTLTVTVRTTGPRNGPSARIGRDLKPHATAAQGRRTEFFGRDLKPQESFLLSSAVRGRDVNAPLQAIGFGLSVFYKPESLPAPLKIEARGNTRRESAKVRNRRLQKKYNGSPTKPRLSVFCSTRELYAMLVDDQNKKTIFYASTLQKSIRKDSICSTAEAAQRVGEELIKACKDLNISEISSYDRNGFARGERMAAFEISISEHGFLPR</sequence>
<dbReference type="EMBL" id="JANAVB010030220">
    <property type="protein sequence ID" value="KAJ6813786.1"/>
    <property type="molecule type" value="Genomic_DNA"/>
</dbReference>
<comment type="caution">
    <text evidence="4">The sequence shown here is derived from an EMBL/GenBank/DDBJ whole genome shotgun (WGS) entry which is preliminary data.</text>
</comment>
<evidence type="ECO:0008006" key="6">
    <source>
        <dbReference type="Google" id="ProtNLM"/>
    </source>
</evidence>
<dbReference type="InterPro" id="IPR005484">
    <property type="entry name" value="Ribosomal_uL18_bac/plant/anim"/>
</dbReference>
<comment type="similarity">
    <text evidence="1">Belongs to the universal ribosomal protein uL18 family.</text>
</comment>
<dbReference type="CDD" id="cd00432">
    <property type="entry name" value="Ribosomal_L18_L5e"/>
    <property type="match status" value="1"/>
</dbReference>
<dbReference type="GO" id="GO:0005840">
    <property type="term" value="C:ribosome"/>
    <property type="evidence" value="ECO:0007669"/>
    <property type="project" value="UniProtKB-KW"/>
</dbReference>
<reference evidence="4" key="1">
    <citation type="journal article" date="2023" name="GigaByte">
        <title>Genome assembly of the bearded iris, Iris pallida Lam.</title>
        <authorList>
            <person name="Bruccoleri R.E."/>
            <person name="Oakeley E.J."/>
            <person name="Faust A.M.E."/>
            <person name="Altorfer M."/>
            <person name="Dessus-Babus S."/>
            <person name="Burckhardt D."/>
            <person name="Oertli M."/>
            <person name="Naumann U."/>
            <person name="Petersen F."/>
            <person name="Wong J."/>
        </authorList>
    </citation>
    <scope>NUCLEOTIDE SEQUENCE</scope>
    <source>
        <strain evidence="4">GSM-AAB239-AS_SAM_17_03QT</strain>
    </source>
</reference>
<accession>A0AAX6FBV3</accession>
<evidence type="ECO:0000313" key="5">
    <source>
        <dbReference type="Proteomes" id="UP001140949"/>
    </source>
</evidence>
<dbReference type="Pfam" id="PF00861">
    <property type="entry name" value="Ribosomal_L18p"/>
    <property type="match status" value="1"/>
</dbReference>
<dbReference type="PANTHER" id="PTHR12899">
    <property type="entry name" value="39S RIBOSOMAL PROTEIN L18, MITOCHONDRIAL"/>
    <property type="match status" value="1"/>
</dbReference>
<dbReference type="GO" id="GO:0008097">
    <property type="term" value="F:5S rRNA binding"/>
    <property type="evidence" value="ECO:0007669"/>
    <property type="project" value="TreeGrafter"/>
</dbReference>
<keyword evidence="5" id="KW-1185">Reference proteome</keyword>
<organism evidence="4 5">
    <name type="scientific">Iris pallida</name>
    <name type="common">Sweet iris</name>
    <dbReference type="NCBI Taxonomy" id="29817"/>
    <lineage>
        <taxon>Eukaryota</taxon>
        <taxon>Viridiplantae</taxon>
        <taxon>Streptophyta</taxon>
        <taxon>Embryophyta</taxon>
        <taxon>Tracheophyta</taxon>
        <taxon>Spermatophyta</taxon>
        <taxon>Magnoliopsida</taxon>
        <taxon>Liliopsida</taxon>
        <taxon>Asparagales</taxon>
        <taxon>Iridaceae</taxon>
        <taxon>Iridoideae</taxon>
        <taxon>Irideae</taxon>
        <taxon>Iris</taxon>
    </lineage>
</organism>
<keyword evidence="2" id="KW-0689">Ribosomal protein</keyword>